<dbReference type="InterPro" id="IPR012903">
    <property type="entry name" value="Nif11"/>
</dbReference>
<name>A0A645CL58_9ZZZZ</name>
<organism evidence="2">
    <name type="scientific">bioreactor metagenome</name>
    <dbReference type="NCBI Taxonomy" id="1076179"/>
    <lineage>
        <taxon>unclassified sequences</taxon>
        <taxon>metagenomes</taxon>
        <taxon>ecological metagenomes</taxon>
    </lineage>
</organism>
<dbReference type="Pfam" id="PF07862">
    <property type="entry name" value="Nif11"/>
    <property type="match status" value="1"/>
</dbReference>
<dbReference type="Pfam" id="PF11747">
    <property type="entry name" value="RebB"/>
    <property type="match status" value="1"/>
</dbReference>
<protein>
    <recommendedName>
        <fullName evidence="1">Nif11 domain-containing protein</fullName>
    </recommendedName>
</protein>
<accession>A0A645CL58</accession>
<comment type="caution">
    <text evidence="2">The sequence shown here is derived from an EMBL/GenBank/DDBJ whole genome shotgun (WGS) entry which is preliminary data.</text>
</comment>
<dbReference type="NCBIfam" id="TIGR03798">
    <property type="entry name" value="leader_Nif11"/>
    <property type="match status" value="1"/>
</dbReference>
<evidence type="ECO:0000259" key="1">
    <source>
        <dbReference type="Pfam" id="PF07862"/>
    </source>
</evidence>
<sequence>MSLKNAKIFLEELSSNETMQKQLNKMNPKLPEDVVSFAKDAHLSFTKEEMRGVLAEMGALKLTDEELEKISAGAFPTAINSQITDSVTQVNSKILGDAPAIAMGNLYVATSQALSNAAQNAIINQQQNNATMQASTTMGIATIFTLNTLES</sequence>
<gene>
    <name evidence="2" type="ORF">SDC9_124495</name>
</gene>
<dbReference type="EMBL" id="VSSQ01027975">
    <property type="protein sequence ID" value="MPM77492.1"/>
    <property type="molecule type" value="Genomic_DNA"/>
</dbReference>
<proteinExistence type="predicted"/>
<dbReference type="InterPro" id="IPR021070">
    <property type="entry name" value="Killing_trait_RebB"/>
</dbReference>
<feature type="domain" description="Nif11" evidence="1">
    <location>
        <begin position="1"/>
        <end position="49"/>
    </location>
</feature>
<dbReference type="InterPro" id="IPR022516">
    <property type="entry name" value="CHP03798_Ocin"/>
</dbReference>
<reference evidence="2" key="1">
    <citation type="submission" date="2019-08" db="EMBL/GenBank/DDBJ databases">
        <authorList>
            <person name="Kucharzyk K."/>
            <person name="Murdoch R.W."/>
            <person name="Higgins S."/>
            <person name="Loffler F."/>
        </authorList>
    </citation>
    <scope>NUCLEOTIDE SEQUENCE</scope>
</reference>
<dbReference type="AlphaFoldDB" id="A0A645CL58"/>
<evidence type="ECO:0000313" key="2">
    <source>
        <dbReference type="EMBL" id="MPM77492.1"/>
    </source>
</evidence>